<organism evidence="1 2">
    <name type="scientific">Astyanax mexicanus</name>
    <name type="common">Blind cave fish</name>
    <name type="synonym">Astyanax fasciatus mexicanus</name>
    <dbReference type="NCBI Taxonomy" id="7994"/>
    <lineage>
        <taxon>Eukaryota</taxon>
        <taxon>Metazoa</taxon>
        <taxon>Chordata</taxon>
        <taxon>Craniata</taxon>
        <taxon>Vertebrata</taxon>
        <taxon>Euteleostomi</taxon>
        <taxon>Actinopterygii</taxon>
        <taxon>Neopterygii</taxon>
        <taxon>Teleostei</taxon>
        <taxon>Ostariophysi</taxon>
        <taxon>Characiformes</taxon>
        <taxon>Characoidei</taxon>
        <taxon>Acestrorhamphidae</taxon>
        <taxon>Acestrorhamphinae</taxon>
        <taxon>Astyanax</taxon>
    </lineage>
</organism>
<gene>
    <name evidence="1" type="ORF">AMEX_G7377</name>
</gene>
<proteinExistence type="predicted"/>
<reference evidence="1 2" key="1">
    <citation type="submission" date="2021-07" db="EMBL/GenBank/DDBJ databases">
        <authorList>
            <person name="Imarazene B."/>
            <person name="Zahm M."/>
            <person name="Klopp C."/>
            <person name="Cabau C."/>
            <person name="Beille S."/>
            <person name="Jouanno E."/>
            <person name="Castinel A."/>
            <person name="Lluch J."/>
            <person name="Gil L."/>
            <person name="Kuchtly C."/>
            <person name="Lopez Roques C."/>
            <person name="Donnadieu C."/>
            <person name="Parrinello H."/>
            <person name="Journot L."/>
            <person name="Du K."/>
            <person name="Schartl M."/>
            <person name="Retaux S."/>
            <person name="Guiguen Y."/>
        </authorList>
    </citation>
    <scope>NUCLEOTIDE SEQUENCE [LARGE SCALE GENOMIC DNA]</scope>
    <source>
        <strain evidence="1">Pach_M1</strain>
        <tissue evidence="1">Testis</tissue>
    </source>
</reference>
<dbReference type="EMBL" id="JAICCE010000005">
    <property type="protein sequence ID" value="KAG9277372.1"/>
    <property type="molecule type" value="Genomic_DNA"/>
</dbReference>
<evidence type="ECO:0000313" key="2">
    <source>
        <dbReference type="Proteomes" id="UP000752171"/>
    </source>
</evidence>
<protein>
    <submittedName>
        <fullName evidence="1">Uncharacterized protein</fullName>
    </submittedName>
</protein>
<accession>A0A8T2M5Z4</accession>
<evidence type="ECO:0000313" key="1">
    <source>
        <dbReference type="EMBL" id="KAG9277372.1"/>
    </source>
</evidence>
<dbReference type="AlphaFoldDB" id="A0A8T2M5Z4"/>
<name>A0A8T2M5Z4_ASTMX</name>
<dbReference type="Proteomes" id="UP000752171">
    <property type="component" value="Unassembled WGS sequence"/>
</dbReference>
<sequence>MGRNAPNDTFKCFGPDLFKGAMRRTEAESRVGHRRWSWDCVLALLSDRCRPSVHLGSVTVSGLFVNSAGFCLAVCELVHVLVL</sequence>
<comment type="caution">
    <text evidence="1">The sequence shown here is derived from an EMBL/GenBank/DDBJ whole genome shotgun (WGS) entry which is preliminary data.</text>
</comment>